<evidence type="ECO:0000313" key="3">
    <source>
        <dbReference type="Proteomes" id="UP000031368"/>
    </source>
</evidence>
<evidence type="ECO:0000256" key="1">
    <source>
        <dbReference type="SAM" id="MobiDB-lite"/>
    </source>
</evidence>
<dbReference type="KEGG" id="rga:RGR602_PB00302"/>
<feature type="region of interest" description="Disordered" evidence="1">
    <location>
        <begin position="32"/>
        <end position="65"/>
    </location>
</feature>
<dbReference type="EMBL" id="CP006879">
    <property type="protein sequence ID" value="AJD43836.1"/>
    <property type="molecule type" value="Genomic_DNA"/>
</dbReference>
<evidence type="ECO:0000313" key="2">
    <source>
        <dbReference type="EMBL" id="AJD43836.1"/>
    </source>
</evidence>
<keyword evidence="2" id="KW-0614">Plasmid</keyword>
<keyword evidence="3" id="KW-1185">Reference proteome</keyword>
<sequence length="65" mass="6834">MPCGYPASRSAGRRKIQTSLHDRNEVYALLRSAKSSGQDGGAVKTDPRNASAGSVQITANTTLVD</sequence>
<reference evidence="2 3" key="1">
    <citation type="submission" date="2013-11" db="EMBL/GenBank/DDBJ databases">
        <title>Complete genome sequence of Rhizobium gallicum bv. gallicum R602.</title>
        <authorList>
            <person name="Bustos P."/>
            <person name="Santamaria R.I."/>
            <person name="Lozano L."/>
            <person name="Acosta J.L."/>
            <person name="Ormeno-Orrillo E."/>
            <person name="Rogel M.A."/>
            <person name="Romero D."/>
            <person name="Cevallos M.A."/>
            <person name="Martinez-Romero E."/>
            <person name="Gonzalez V."/>
        </authorList>
    </citation>
    <scope>NUCLEOTIDE SEQUENCE [LARGE SCALE GENOMIC DNA]</scope>
    <source>
        <strain evidence="2 3">R602</strain>
        <plasmid evidence="2 3">pRgalR602b</plasmid>
    </source>
</reference>
<geneLocation type="plasmid" evidence="2 3">
    <name>pRgalR602b</name>
</geneLocation>
<protein>
    <submittedName>
        <fullName evidence="2">Uncharacterized protein</fullName>
    </submittedName>
</protein>
<dbReference type="AlphaFoldDB" id="A0A0B4X9N4"/>
<dbReference type="Proteomes" id="UP000031368">
    <property type="component" value="Plasmid pRgalR602b"/>
</dbReference>
<gene>
    <name evidence="2" type="ORF">RGR602_PB00302</name>
</gene>
<proteinExistence type="predicted"/>
<accession>A0A0B4X9N4</accession>
<name>A0A0B4X9N4_9HYPH</name>
<dbReference type="HOGENOM" id="CLU_2846784_0_0_5"/>
<feature type="compositionally biased region" description="Polar residues" evidence="1">
    <location>
        <begin position="51"/>
        <end position="65"/>
    </location>
</feature>
<organism evidence="2 3">
    <name type="scientific">Rhizobium gallicum bv. gallicum R602sp</name>
    <dbReference type="NCBI Taxonomy" id="1041138"/>
    <lineage>
        <taxon>Bacteria</taxon>
        <taxon>Pseudomonadati</taxon>
        <taxon>Pseudomonadota</taxon>
        <taxon>Alphaproteobacteria</taxon>
        <taxon>Hyphomicrobiales</taxon>
        <taxon>Rhizobiaceae</taxon>
        <taxon>Rhizobium/Agrobacterium group</taxon>
        <taxon>Rhizobium</taxon>
    </lineage>
</organism>